<accession>F4XQR7</accession>
<organism evidence="2 3">
    <name type="scientific">Moorena producens 3L</name>
    <dbReference type="NCBI Taxonomy" id="489825"/>
    <lineage>
        <taxon>Bacteria</taxon>
        <taxon>Bacillati</taxon>
        <taxon>Cyanobacteriota</taxon>
        <taxon>Cyanophyceae</taxon>
        <taxon>Coleofasciculales</taxon>
        <taxon>Coleofasciculaceae</taxon>
        <taxon>Moorena</taxon>
    </lineage>
</organism>
<evidence type="ECO:0000313" key="3">
    <source>
        <dbReference type="Proteomes" id="UP000003959"/>
    </source>
</evidence>
<dbReference type="RefSeq" id="WP_008183100.1">
    <property type="nucleotide sequence ID" value="NZ_GL890873.1"/>
</dbReference>
<evidence type="ECO:0000256" key="1">
    <source>
        <dbReference type="SAM" id="MobiDB-lite"/>
    </source>
</evidence>
<reference evidence="3" key="1">
    <citation type="journal article" date="2011" name="Proc. Natl. Acad. Sci. U.S.A.">
        <title>Genomic insights into the physiology and ecology of the marine filamentous cyanobacterium Lyngbya majuscula.</title>
        <authorList>
            <person name="Jones A.C."/>
            <person name="Monroe E.A."/>
            <person name="Podell S."/>
            <person name="Hess W.R."/>
            <person name="Klages S."/>
            <person name="Esquenazi E."/>
            <person name="Niessen S."/>
            <person name="Hoover H."/>
            <person name="Rothmann M."/>
            <person name="Lasken R.S."/>
            <person name="Yates J.R.III."/>
            <person name="Reinhardt R."/>
            <person name="Kube M."/>
            <person name="Burkart M.D."/>
            <person name="Allen E.E."/>
            <person name="Dorrestein P.C."/>
            <person name="Gerwick W.H."/>
            <person name="Gerwick L."/>
        </authorList>
    </citation>
    <scope>NUCLEOTIDE SEQUENCE [LARGE SCALE GENOMIC DNA]</scope>
    <source>
        <strain evidence="3">3L</strain>
    </source>
</reference>
<dbReference type="HOGENOM" id="CLU_1925202_0_0_3"/>
<dbReference type="EMBL" id="GL890873">
    <property type="protein sequence ID" value="EGJ33096.1"/>
    <property type="molecule type" value="Genomic_DNA"/>
</dbReference>
<evidence type="ECO:0000313" key="2">
    <source>
        <dbReference type="EMBL" id="EGJ33096.1"/>
    </source>
</evidence>
<dbReference type="AlphaFoldDB" id="F4XQR7"/>
<feature type="region of interest" description="Disordered" evidence="1">
    <location>
        <begin position="108"/>
        <end position="131"/>
    </location>
</feature>
<name>F4XQR7_9CYAN</name>
<protein>
    <submittedName>
        <fullName evidence="2">Uncharacterized protein</fullName>
    </submittedName>
</protein>
<keyword evidence="3" id="KW-1185">Reference proteome</keyword>
<sequence length="131" mass="14990">MKDMETHSISTIKGETTSPLPRYISVYLVEPEIPQAIPNDFQDNLKSSYQQDVLSWNDTRQNELTMVTDQKLNNNISDSDWTQTLKTMEETDIANGTARIQTSYAQIREQGNKHPEQRSSGSIPIWHVSSF</sequence>
<dbReference type="Proteomes" id="UP000003959">
    <property type="component" value="Unassembled WGS sequence"/>
</dbReference>
<gene>
    <name evidence="2" type="ORF">LYNGBM3L_54060</name>
</gene>
<proteinExistence type="predicted"/>